<keyword evidence="5" id="KW-0449">Lipoprotein</keyword>
<dbReference type="GO" id="GO:0042802">
    <property type="term" value="F:identical protein binding"/>
    <property type="evidence" value="ECO:0007669"/>
    <property type="project" value="InterPro"/>
</dbReference>
<organism evidence="5 6">
    <name type="scientific">Lacunisphaera limnophila</name>
    <dbReference type="NCBI Taxonomy" id="1838286"/>
    <lineage>
        <taxon>Bacteria</taxon>
        <taxon>Pseudomonadati</taxon>
        <taxon>Verrucomicrobiota</taxon>
        <taxon>Opitutia</taxon>
        <taxon>Opitutales</taxon>
        <taxon>Opitutaceae</taxon>
        <taxon>Lacunisphaera</taxon>
    </lineage>
</organism>
<keyword evidence="2 3" id="KW-0802">TPR repeat</keyword>
<evidence type="ECO:0000256" key="4">
    <source>
        <dbReference type="SAM" id="Phobius"/>
    </source>
</evidence>
<feature type="transmembrane region" description="Helical" evidence="4">
    <location>
        <begin position="236"/>
        <end position="252"/>
    </location>
</feature>
<dbReference type="PROSITE" id="PS50005">
    <property type="entry name" value="TPR"/>
    <property type="match status" value="3"/>
</dbReference>
<dbReference type="SUPFAM" id="SSF48452">
    <property type="entry name" value="TPR-like"/>
    <property type="match status" value="1"/>
</dbReference>
<sequence>MSVNSIPPSLPSRVRIPGWVGSVLIVLAGFGTYHGSLDAPFVFDDLPAVVQNETIRDLADLGQVLRPPANGAGTDSRPIVNLSLALNHAVGGLDPRGYRLTNIALHVLGALALLGLLRRTLTLRRGPARLRPLARPIAFCTALLWTVHPLQSETVICVIQRTEAIVSLWFLFMLYCFVRAVEPGGRRGWLAAAWIVCLLGMASKEVMVAAPLLTLLFDRTFVAGTFREAWQQRGRWHAAFAACWLLLVWLVVDSGGSRGGTSGFGQGVSSWTYLLTQAHALTTYLKLSVWPHPLIIDYGDWLAPGLHAVRGEFLLMSTLFGATLYALVRHPRIGFLGAWFFVILAPSSSVYPLLSQTIAEHRMHLPLAGVLALLVTGLFRLARQPAWVICVLAALVAGFVTIRRSADYASELTLWTDTVAKAPGNPWARFNLGKTYFQLNRLAEAEVENRLATQMRPDSADFHYALALTLERLGRGPEALAGYQRVLALQPDQPHAHFRCGVGLLAAGQPAAAIGHFAETVRLVPDHADAEGNWGAALYQLGRVDEALPHFQRVIALRPASVEAHYNVALLLLQRGRPADALPYLETAARLRPADREIQATLGQVRRSLGVPHP</sequence>
<keyword evidence="1" id="KW-0677">Repeat</keyword>
<protein>
    <submittedName>
        <fullName evidence="5">Lipoprotein NlpI</fullName>
    </submittedName>
</protein>
<dbReference type="RefSeq" id="WP_083270337.1">
    <property type="nucleotide sequence ID" value="NZ_CP016094.1"/>
</dbReference>
<dbReference type="STRING" id="1838286.Verru16b_02674"/>
<dbReference type="PANTHER" id="PTHR44227">
    <property type="match status" value="1"/>
</dbReference>
<keyword evidence="6" id="KW-1185">Reference proteome</keyword>
<feature type="repeat" description="TPR" evidence="3">
    <location>
        <begin position="460"/>
        <end position="493"/>
    </location>
</feature>
<dbReference type="KEGG" id="obg:Verru16b_02674"/>
<feature type="repeat" description="TPR" evidence="3">
    <location>
        <begin position="562"/>
        <end position="595"/>
    </location>
</feature>
<evidence type="ECO:0000313" key="6">
    <source>
        <dbReference type="Proteomes" id="UP000095228"/>
    </source>
</evidence>
<dbReference type="InterPro" id="IPR019734">
    <property type="entry name" value="TPR_rpt"/>
</dbReference>
<dbReference type="InterPro" id="IPR011717">
    <property type="entry name" value="TPR-4"/>
</dbReference>
<reference evidence="5 6" key="1">
    <citation type="submission" date="2016-06" db="EMBL/GenBank/DDBJ databases">
        <title>Three novel species with peptidoglycan cell walls form the new genus Lacunisphaera gen. nov. in the family Opitutaceae of the verrucomicrobial subdivision 4.</title>
        <authorList>
            <person name="Rast P."/>
            <person name="Gloeckner I."/>
            <person name="Jogler M."/>
            <person name="Boedeker C."/>
            <person name="Jeske O."/>
            <person name="Wiegand S."/>
            <person name="Reinhardt R."/>
            <person name="Schumann P."/>
            <person name="Rohde M."/>
            <person name="Spring S."/>
            <person name="Gloeckner F.O."/>
            <person name="Jogler C."/>
        </authorList>
    </citation>
    <scope>NUCLEOTIDE SEQUENCE [LARGE SCALE GENOMIC DNA]</scope>
    <source>
        <strain evidence="5 6">IG16b</strain>
    </source>
</reference>
<evidence type="ECO:0000256" key="3">
    <source>
        <dbReference type="PROSITE-ProRule" id="PRU00339"/>
    </source>
</evidence>
<dbReference type="AlphaFoldDB" id="A0A1D8AXH3"/>
<dbReference type="InterPro" id="IPR011990">
    <property type="entry name" value="TPR-like_helical_dom_sf"/>
</dbReference>
<dbReference type="PATRIC" id="fig|1838286.3.peg.2690"/>
<feature type="transmembrane region" description="Helical" evidence="4">
    <location>
        <begin position="158"/>
        <end position="178"/>
    </location>
</feature>
<dbReference type="OrthoDB" id="186434at2"/>
<name>A0A1D8AXH3_9BACT</name>
<dbReference type="EMBL" id="CP016094">
    <property type="protein sequence ID" value="AOS45591.1"/>
    <property type="molecule type" value="Genomic_DNA"/>
</dbReference>
<feature type="transmembrane region" description="Helical" evidence="4">
    <location>
        <begin position="363"/>
        <end position="379"/>
    </location>
</feature>
<feature type="transmembrane region" description="Helical" evidence="4">
    <location>
        <begin position="311"/>
        <end position="328"/>
    </location>
</feature>
<feature type="transmembrane region" description="Helical" evidence="4">
    <location>
        <begin position="16"/>
        <end position="36"/>
    </location>
</feature>
<dbReference type="Proteomes" id="UP000095228">
    <property type="component" value="Chromosome"/>
</dbReference>
<keyword evidence="4" id="KW-1133">Transmembrane helix</keyword>
<dbReference type="Gene3D" id="1.25.40.10">
    <property type="entry name" value="Tetratricopeptide repeat domain"/>
    <property type="match status" value="3"/>
</dbReference>
<proteinExistence type="predicted"/>
<feature type="repeat" description="TPR" evidence="3">
    <location>
        <begin position="528"/>
        <end position="561"/>
    </location>
</feature>
<feature type="transmembrane region" description="Helical" evidence="4">
    <location>
        <begin position="103"/>
        <end position="121"/>
    </location>
</feature>
<feature type="transmembrane region" description="Helical" evidence="4">
    <location>
        <begin position="385"/>
        <end position="402"/>
    </location>
</feature>
<dbReference type="Pfam" id="PF07721">
    <property type="entry name" value="TPR_4"/>
    <property type="match status" value="1"/>
</dbReference>
<dbReference type="SMART" id="SM00028">
    <property type="entry name" value="TPR"/>
    <property type="match status" value="5"/>
</dbReference>
<evidence type="ECO:0000256" key="1">
    <source>
        <dbReference type="ARBA" id="ARBA00022737"/>
    </source>
</evidence>
<gene>
    <name evidence="5" type="ORF">Verru16b_02674</name>
</gene>
<feature type="transmembrane region" description="Helical" evidence="4">
    <location>
        <begin position="334"/>
        <end position="354"/>
    </location>
</feature>
<feature type="transmembrane region" description="Helical" evidence="4">
    <location>
        <begin position="190"/>
        <end position="216"/>
    </location>
</feature>
<evidence type="ECO:0000256" key="2">
    <source>
        <dbReference type="ARBA" id="ARBA00022803"/>
    </source>
</evidence>
<dbReference type="InterPro" id="IPR052346">
    <property type="entry name" value="O-mannosyl-transferase_TMTC"/>
</dbReference>
<dbReference type="PANTHER" id="PTHR44227:SF3">
    <property type="entry name" value="PROTEIN O-MANNOSYL-TRANSFERASE TMTC4"/>
    <property type="match status" value="1"/>
</dbReference>
<keyword evidence="4" id="KW-0472">Membrane</keyword>
<keyword evidence="4" id="KW-0812">Transmembrane</keyword>
<dbReference type="Pfam" id="PF13432">
    <property type="entry name" value="TPR_16"/>
    <property type="match status" value="2"/>
</dbReference>
<evidence type="ECO:0000313" key="5">
    <source>
        <dbReference type="EMBL" id="AOS45591.1"/>
    </source>
</evidence>
<accession>A0A1D8AXH3</accession>